<protein>
    <recommendedName>
        <fullName evidence="3">Reverse transcriptase domain-containing protein</fullName>
    </recommendedName>
</protein>
<reference evidence="2" key="1">
    <citation type="journal article" date="2016" name="Nature">
        <title>Genome evolution in the allotetraploid frog Xenopus laevis.</title>
        <authorList>
            <person name="Session A.M."/>
            <person name="Uno Y."/>
            <person name="Kwon T."/>
            <person name="Chapman J.A."/>
            <person name="Toyoda A."/>
            <person name="Takahashi S."/>
            <person name="Fukui A."/>
            <person name="Hikosaka A."/>
            <person name="Suzuki A."/>
            <person name="Kondo M."/>
            <person name="van Heeringen S.J."/>
            <person name="Quigley I."/>
            <person name="Heinz S."/>
            <person name="Ogino H."/>
            <person name="Ochi H."/>
            <person name="Hellsten U."/>
            <person name="Lyons J.B."/>
            <person name="Simakov O."/>
            <person name="Putnam N."/>
            <person name="Stites J."/>
            <person name="Kuroki Y."/>
            <person name="Tanaka T."/>
            <person name="Michiue T."/>
            <person name="Watanabe M."/>
            <person name="Bogdanovic O."/>
            <person name="Lister R."/>
            <person name="Georgiou G."/>
            <person name="Paranjpe S.S."/>
            <person name="van Kruijsbergen I."/>
            <person name="Shu S."/>
            <person name="Carlson J."/>
            <person name="Kinoshita T."/>
            <person name="Ohta Y."/>
            <person name="Mawaribuchi S."/>
            <person name="Jenkins J."/>
            <person name="Grimwood J."/>
            <person name="Schmutz J."/>
            <person name="Mitros T."/>
            <person name="Mozaffari S.V."/>
            <person name="Suzuki Y."/>
            <person name="Haramoto Y."/>
            <person name="Yamamoto T.S."/>
            <person name="Takagi C."/>
            <person name="Heald R."/>
            <person name="Miller K."/>
            <person name="Haudenschild C."/>
            <person name="Kitzman J."/>
            <person name="Nakayama T."/>
            <person name="Izutsu Y."/>
            <person name="Robert J."/>
            <person name="Fortriede J."/>
            <person name="Burns K."/>
            <person name="Lotay V."/>
            <person name="Karimi K."/>
            <person name="Yasuoka Y."/>
            <person name="Dichmann D.S."/>
            <person name="Flajnik M.F."/>
            <person name="Houston D.W."/>
            <person name="Shendure J."/>
            <person name="DuPasquier L."/>
            <person name="Vize P.D."/>
            <person name="Zorn A.M."/>
            <person name="Ito M."/>
            <person name="Marcotte E.M."/>
            <person name="Wallingford J.B."/>
            <person name="Ito Y."/>
            <person name="Asashima M."/>
            <person name="Ueno N."/>
            <person name="Matsuda Y."/>
            <person name="Veenstra G.J."/>
            <person name="Fujiyama A."/>
            <person name="Harland R.M."/>
            <person name="Taira M."/>
            <person name="Rokhsar D.S."/>
        </authorList>
    </citation>
    <scope>NUCLEOTIDE SEQUENCE [LARGE SCALE GENOMIC DNA]</scope>
    <source>
        <strain evidence="2">J</strain>
    </source>
</reference>
<dbReference type="Proteomes" id="UP000694892">
    <property type="component" value="Chromosome 1S"/>
</dbReference>
<organism evidence="1 2">
    <name type="scientific">Xenopus laevis</name>
    <name type="common">African clawed frog</name>
    <dbReference type="NCBI Taxonomy" id="8355"/>
    <lineage>
        <taxon>Eukaryota</taxon>
        <taxon>Metazoa</taxon>
        <taxon>Chordata</taxon>
        <taxon>Craniata</taxon>
        <taxon>Vertebrata</taxon>
        <taxon>Euteleostomi</taxon>
        <taxon>Amphibia</taxon>
        <taxon>Batrachia</taxon>
        <taxon>Anura</taxon>
        <taxon>Pipoidea</taxon>
        <taxon>Pipidae</taxon>
        <taxon>Xenopodinae</taxon>
        <taxon>Xenopus</taxon>
        <taxon>Xenopus</taxon>
    </lineage>
</organism>
<dbReference type="PANTHER" id="PTHR21301">
    <property type="entry name" value="REVERSE TRANSCRIPTASE"/>
    <property type="match status" value="1"/>
</dbReference>
<evidence type="ECO:0000313" key="1">
    <source>
        <dbReference type="EMBL" id="OCT98791.1"/>
    </source>
</evidence>
<dbReference type="PANTHER" id="PTHR21301:SF12">
    <property type="match status" value="1"/>
</dbReference>
<dbReference type="AlphaFoldDB" id="A0A974I2H5"/>
<dbReference type="EMBL" id="CM004467">
    <property type="protein sequence ID" value="OCT98791.1"/>
    <property type="molecule type" value="Genomic_DNA"/>
</dbReference>
<evidence type="ECO:0008006" key="3">
    <source>
        <dbReference type="Google" id="ProtNLM"/>
    </source>
</evidence>
<name>A0A974I2H5_XENLA</name>
<gene>
    <name evidence="1" type="ORF">XELAEV_18011025mg</name>
</gene>
<proteinExistence type="predicted"/>
<evidence type="ECO:0000313" key="2">
    <source>
        <dbReference type="Proteomes" id="UP000694892"/>
    </source>
</evidence>
<accession>A0A974I2H5</accession>
<sequence>MGSAVAPSFANIFMHHIETNLFLIQPYTQYCHDHQGKPLQYILKYYCYLDDIFVIWDGPIEIFEKMVLTANTAHKTITFTAEQSKTELNFLDVNEKIYNGISNQIPTLTPQYQDNFFEAKHHVSQLKWKVLEVVNRPPRGGDWDKLMLQREARWIVKLECTKPKALQYVDDLGHQSGNWVQYLNYVGAAKPKEKITTVWQSWFLVGVDVLFVFV</sequence>